<name>A0ABP1RCM1_9HEXA</name>
<evidence type="ECO:0000313" key="8">
    <source>
        <dbReference type="Proteomes" id="UP001642540"/>
    </source>
</evidence>
<evidence type="ECO:0000256" key="2">
    <source>
        <dbReference type="ARBA" id="ARBA00022692"/>
    </source>
</evidence>
<feature type="transmembrane region" description="Helical" evidence="5">
    <location>
        <begin position="247"/>
        <end position="270"/>
    </location>
</feature>
<evidence type="ECO:0000313" key="7">
    <source>
        <dbReference type="EMBL" id="CAL8126356.1"/>
    </source>
</evidence>
<feature type="transmembrane region" description="Helical" evidence="5">
    <location>
        <begin position="180"/>
        <end position="203"/>
    </location>
</feature>
<keyword evidence="8" id="KW-1185">Reference proteome</keyword>
<evidence type="ECO:0000256" key="3">
    <source>
        <dbReference type="ARBA" id="ARBA00022989"/>
    </source>
</evidence>
<dbReference type="EMBL" id="CAXLJM020000072">
    <property type="protein sequence ID" value="CAL8126356.1"/>
    <property type="molecule type" value="Genomic_DNA"/>
</dbReference>
<dbReference type="PANTHER" id="PTHR46923:SF1">
    <property type="entry name" value="CATION CHANNEL SPERM-ASSOCIATED PROTEIN 2"/>
    <property type="match status" value="1"/>
</dbReference>
<dbReference type="Gene3D" id="1.20.120.350">
    <property type="entry name" value="Voltage-gated potassium channels. Chain C"/>
    <property type="match status" value="1"/>
</dbReference>
<feature type="transmembrane region" description="Helical" evidence="5">
    <location>
        <begin position="83"/>
        <end position="105"/>
    </location>
</feature>
<dbReference type="PANTHER" id="PTHR46923">
    <property type="entry name" value="CATION CHANNEL SPERM-ASSOCIATED PROTEIN 2"/>
    <property type="match status" value="1"/>
</dbReference>
<dbReference type="Proteomes" id="UP001642540">
    <property type="component" value="Unassembled WGS sequence"/>
</dbReference>
<evidence type="ECO:0000256" key="4">
    <source>
        <dbReference type="ARBA" id="ARBA00023136"/>
    </source>
</evidence>
<comment type="caution">
    <text evidence="7">The sequence shown here is derived from an EMBL/GenBank/DDBJ whole genome shotgun (WGS) entry which is preliminary data.</text>
</comment>
<protein>
    <recommendedName>
        <fullName evidence="6">Ion transport domain-containing protein</fullName>
    </recommendedName>
</protein>
<comment type="subcellular location">
    <subcellularLocation>
        <location evidence="1">Membrane</location>
        <topology evidence="1">Multi-pass membrane protein</topology>
    </subcellularLocation>
</comment>
<accession>A0ABP1RCM1</accession>
<keyword evidence="2 5" id="KW-0812">Transmembrane</keyword>
<feature type="domain" description="Ion transport" evidence="6">
    <location>
        <begin position="69"/>
        <end position="287"/>
    </location>
</feature>
<dbReference type="Pfam" id="PF00520">
    <property type="entry name" value="Ion_trans"/>
    <property type="match status" value="1"/>
</dbReference>
<dbReference type="InterPro" id="IPR028747">
    <property type="entry name" value="CatSper2"/>
</dbReference>
<feature type="transmembrane region" description="Helical" evidence="5">
    <location>
        <begin position="215"/>
        <end position="235"/>
    </location>
</feature>
<evidence type="ECO:0000259" key="6">
    <source>
        <dbReference type="Pfam" id="PF00520"/>
    </source>
</evidence>
<evidence type="ECO:0000256" key="1">
    <source>
        <dbReference type="ARBA" id="ARBA00004141"/>
    </source>
</evidence>
<evidence type="ECO:0000256" key="5">
    <source>
        <dbReference type="SAM" id="Phobius"/>
    </source>
</evidence>
<keyword evidence="3 5" id="KW-1133">Transmembrane helix</keyword>
<gene>
    <name evidence="7" type="ORF">ODALV1_LOCUS21359</name>
</gene>
<organism evidence="7 8">
    <name type="scientific">Orchesella dallaii</name>
    <dbReference type="NCBI Taxonomy" id="48710"/>
    <lineage>
        <taxon>Eukaryota</taxon>
        <taxon>Metazoa</taxon>
        <taxon>Ecdysozoa</taxon>
        <taxon>Arthropoda</taxon>
        <taxon>Hexapoda</taxon>
        <taxon>Collembola</taxon>
        <taxon>Entomobryomorpha</taxon>
        <taxon>Entomobryoidea</taxon>
        <taxon>Orchesellidae</taxon>
        <taxon>Orchesellinae</taxon>
        <taxon>Orchesella</taxon>
    </lineage>
</organism>
<proteinExistence type="predicted"/>
<dbReference type="InterPro" id="IPR027359">
    <property type="entry name" value="Volt_channel_dom_sf"/>
</dbReference>
<dbReference type="SUPFAM" id="SSF81324">
    <property type="entry name" value="Voltage-gated potassium channels"/>
    <property type="match status" value="1"/>
</dbReference>
<dbReference type="Gene3D" id="1.10.287.70">
    <property type="match status" value="1"/>
</dbReference>
<sequence>MTSESSDAPPVIKINKHNHRDEFYFLRSELFHQMLMEDFNFLDAARSYVGNHEPPAFNYSDVSKLDNSEDSQRIRTFLEGGDFFFLCLFVAEIILKFLDDFGGFWSEGWNVFDFMITATSLAAPVLDLAFPNSDENDDLEPVLTAVKYLRIIRIFRSLNVVTRIHKIQLIWGAVVKTFTAMIYITALMSIFFYIFAIIGIQAFDRYTHSHLPQLRYRLAFSNLHNSFVTLFQIFTLDQWYDVIEDTAIVMGYPLACTYILIWILLGSFIFRNIFVGVMVNNFQNIRQSLIEQSSLGSGTGKRSENVNIFALDAL</sequence>
<reference evidence="7 8" key="1">
    <citation type="submission" date="2024-08" db="EMBL/GenBank/DDBJ databases">
        <authorList>
            <person name="Cucini C."/>
            <person name="Frati F."/>
        </authorList>
    </citation>
    <scope>NUCLEOTIDE SEQUENCE [LARGE SCALE GENOMIC DNA]</scope>
</reference>
<keyword evidence="4 5" id="KW-0472">Membrane</keyword>
<dbReference type="InterPro" id="IPR005821">
    <property type="entry name" value="Ion_trans_dom"/>
</dbReference>